<protein>
    <submittedName>
        <fullName evidence="1">Uncharacterized protein</fullName>
    </submittedName>
</protein>
<evidence type="ECO:0000313" key="2">
    <source>
        <dbReference type="Proteomes" id="UP000257323"/>
    </source>
</evidence>
<dbReference type="Proteomes" id="UP000257323">
    <property type="component" value="Unassembled WGS sequence"/>
</dbReference>
<name>A0A3E2BLH7_9BACT</name>
<organism evidence="1 2">
    <name type="scientific">Candidatus Saccharicenans subterraneus</name>
    <dbReference type="NCBI Taxonomy" id="2508984"/>
    <lineage>
        <taxon>Bacteria</taxon>
        <taxon>Candidatus Aminicenantota</taxon>
        <taxon>Candidatus Aminicenantia</taxon>
        <taxon>Candidatus Aminicenantales</taxon>
        <taxon>Candidatus Saccharicenantaceae</taxon>
        <taxon>Candidatus Saccharicenans</taxon>
    </lineage>
</organism>
<reference evidence="1 2" key="1">
    <citation type="submission" date="2018-08" db="EMBL/GenBank/DDBJ databases">
        <title>Genome analysis of the thermophilic bacterium of the candidate phylum Aminicenantes from deep subsurface aquifer revealed its physiology and ecological role.</title>
        <authorList>
            <person name="Kadnikov V.V."/>
            <person name="Mardanov A.V."/>
            <person name="Beletsky A.V."/>
            <person name="Karnachuk O.V."/>
            <person name="Ravin N.V."/>
        </authorList>
    </citation>
    <scope>NUCLEOTIDE SEQUENCE [LARGE SCALE GENOMIC DNA]</scope>
    <source>
        <strain evidence="1">BY38</strain>
    </source>
</reference>
<gene>
    <name evidence="1" type="ORF">OP8BY_0377</name>
</gene>
<dbReference type="AlphaFoldDB" id="A0A3E2BLH7"/>
<proteinExistence type="predicted"/>
<accession>A0A3E2BLH7</accession>
<dbReference type="EMBL" id="QUAH01000009">
    <property type="protein sequence ID" value="RFT15487.1"/>
    <property type="molecule type" value="Genomic_DNA"/>
</dbReference>
<evidence type="ECO:0000313" key="1">
    <source>
        <dbReference type="EMBL" id="RFT15487.1"/>
    </source>
</evidence>
<comment type="caution">
    <text evidence="1">The sequence shown here is derived from an EMBL/GenBank/DDBJ whole genome shotgun (WGS) entry which is preliminary data.</text>
</comment>
<sequence length="39" mass="4650">MRYLSELIEVIIITGPIYKKPDRMKANLRHTDLKLIRPL</sequence>